<evidence type="ECO:0000313" key="1">
    <source>
        <dbReference type="EMBL" id="CAI9721765.1"/>
    </source>
</evidence>
<reference evidence="1" key="1">
    <citation type="submission" date="2023-08" db="EMBL/GenBank/DDBJ databases">
        <authorList>
            <person name="Alioto T."/>
            <person name="Alioto T."/>
            <person name="Gomez Garrido J."/>
        </authorList>
    </citation>
    <scope>NUCLEOTIDE SEQUENCE</scope>
</reference>
<dbReference type="EMBL" id="OX597817">
    <property type="protein sequence ID" value="CAI9721765.1"/>
    <property type="molecule type" value="Genomic_DNA"/>
</dbReference>
<name>A0AA36AT06_OCTVU</name>
<organism evidence="1 2">
    <name type="scientific">Octopus vulgaris</name>
    <name type="common">Common octopus</name>
    <dbReference type="NCBI Taxonomy" id="6645"/>
    <lineage>
        <taxon>Eukaryota</taxon>
        <taxon>Metazoa</taxon>
        <taxon>Spiralia</taxon>
        <taxon>Lophotrochozoa</taxon>
        <taxon>Mollusca</taxon>
        <taxon>Cephalopoda</taxon>
        <taxon>Coleoidea</taxon>
        <taxon>Octopodiformes</taxon>
        <taxon>Octopoda</taxon>
        <taxon>Incirrata</taxon>
        <taxon>Octopodidae</taxon>
        <taxon>Octopus</taxon>
    </lineage>
</organism>
<proteinExistence type="predicted"/>
<protein>
    <submittedName>
        <fullName evidence="1">Uncharacterized protein</fullName>
    </submittedName>
</protein>
<sequence length="125" mass="13692">MEGEKLEDDGPAEESAIAVAETMVDTHCKFHLQDKVIRATTNNGKTCVNGFMQFGTEVEHLPDILEAAADVDVKGVEDVDMDVDPKAGDVDEVEYISVDIVLDEFSGLGLNLPVYMKCSAHTFNW</sequence>
<gene>
    <name evidence="1" type="ORF">OCTVUL_1B005281</name>
</gene>
<keyword evidence="2" id="KW-1185">Reference proteome</keyword>
<dbReference type="Proteomes" id="UP001162480">
    <property type="component" value="Chromosome 4"/>
</dbReference>
<evidence type="ECO:0000313" key="2">
    <source>
        <dbReference type="Proteomes" id="UP001162480"/>
    </source>
</evidence>
<accession>A0AA36AT06</accession>
<dbReference type="AlphaFoldDB" id="A0AA36AT06"/>